<proteinExistence type="predicted"/>
<dbReference type="Proteomes" id="UP000037392">
    <property type="component" value="Unassembled WGS sequence"/>
</dbReference>
<accession>A0A0J9BYA0</accession>
<sequence length="34" mass="3893">MMDICMVGTILASCVLMKLFVDWCESQVDPKEKQ</sequence>
<protein>
    <submittedName>
        <fullName evidence="1">Uncharacterized protein</fullName>
    </submittedName>
</protein>
<gene>
    <name evidence="1" type="ORF">HMPREF9470_03457</name>
</gene>
<name>A0A0J9BYA0_9FIRM</name>
<dbReference type="EMBL" id="ADLK01000026">
    <property type="protein sequence ID" value="KMW17768.1"/>
    <property type="molecule type" value="Genomic_DNA"/>
</dbReference>
<dbReference type="AlphaFoldDB" id="A0A0J9BYA0"/>
<evidence type="ECO:0000313" key="2">
    <source>
        <dbReference type="Proteomes" id="UP000037392"/>
    </source>
</evidence>
<reference evidence="1 2" key="1">
    <citation type="submission" date="2011-04" db="EMBL/GenBank/DDBJ databases">
        <title>The Genome Sequence of Clostridium citroniae WAL-19142.</title>
        <authorList>
            <consortium name="The Broad Institute Genome Sequencing Platform"/>
            <person name="Earl A."/>
            <person name="Ward D."/>
            <person name="Feldgarden M."/>
            <person name="Gevers D."/>
            <person name="Warren Y.A."/>
            <person name="Tyrrell K.L."/>
            <person name="Citron D.M."/>
            <person name="Goldstein E.J."/>
            <person name="Daigneault M."/>
            <person name="Allen-Vercoe E."/>
            <person name="Young S.K."/>
            <person name="Zeng Q."/>
            <person name="Gargeya S."/>
            <person name="Fitzgerald M."/>
            <person name="Haas B."/>
            <person name="Abouelleil A."/>
            <person name="Alvarado L."/>
            <person name="Arachchi H.M."/>
            <person name="Berlin A."/>
            <person name="Brown A."/>
            <person name="Chapman S.B."/>
            <person name="Chen Z."/>
            <person name="Dunbar C."/>
            <person name="Freedman E."/>
            <person name="Gearin G."/>
            <person name="Gellesch M."/>
            <person name="Goldberg J."/>
            <person name="Griggs A."/>
            <person name="Gujja S."/>
            <person name="Heilman E.R."/>
            <person name="Heiman D."/>
            <person name="Howarth C."/>
            <person name="Larson L."/>
            <person name="Lui A."/>
            <person name="MacDonald P.J."/>
            <person name="Mehta T."/>
            <person name="Montmayeur A."/>
            <person name="Murphy C."/>
            <person name="Neiman D."/>
            <person name="Pearson M."/>
            <person name="Priest M."/>
            <person name="Roberts A."/>
            <person name="Saif S."/>
            <person name="Shea T."/>
            <person name="Shenoy N."/>
            <person name="Sisk P."/>
            <person name="Stolte C."/>
            <person name="Sykes S."/>
            <person name="White J."/>
            <person name="Yandava C."/>
            <person name="Wortman J."/>
            <person name="Nusbaum C."/>
            <person name="Birren B."/>
        </authorList>
    </citation>
    <scope>NUCLEOTIDE SEQUENCE [LARGE SCALE GENOMIC DNA]</scope>
    <source>
        <strain evidence="1 2">WAL-19142</strain>
    </source>
</reference>
<comment type="caution">
    <text evidence="1">The sequence shown here is derived from an EMBL/GenBank/DDBJ whole genome shotgun (WGS) entry which is preliminary data.</text>
</comment>
<evidence type="ECO:0000313" key="1">
    <source>
        <dbReference type="EMBL" id="KMW17768.1"/>
    </source>
</evidence>
<organism evidence="1 2">
    <name type="scientific">[Clostridium] citroniae WAL-19142</name>
    <dbReference type="NCBI Taxonomy" id="742734"/>
    <lineage>
        <taxon>Bacteria</taxon>
        <taxon>Bacillati</taxon>
        <taxon>Bacillota</taxon>
        <taxon>Clostridia</taxon>
        <taxon>Lachnospirales</taxon>
        <taxon>Lachnospiraceae</taxon>
        <taxon>Enterocloster</taxon>
    </lineage>
</organism>